<dbReference type="HOGENOM" id="CLU_721965_0_0_1"/>
<feature type="compositionally biased region" description="Basic and acidic residues" evidence="1">
    <location>
        <begin position="252"/>
        <end position="268"/>
    </location>
</feature>
<dbReference type="OrthoDB" id="4173995at2759"/>
<feature type="compositionally biased region" description="Basic residues" evidence="1">
    <location>
        <begin position="125"/>
        <end position="136"/>
    </location>
</feature>
<feature type="compositionally biased region" description="Low complexity" evidence="1">
    <location>
        <begin position="104"/>
        <end position="119"/>
    </location>
</feature>
<feature type="compositionally biased region" description="Basic and acidic residues" evidence="1">
    <location>
        <begin position="382"/>
        <end position="392"/>
    </location>
</feature>
<feature type="compositionally biased region" description="Low complexity" evidence="1">
    <location>
        <begin position="7"/>
        <end position="34"/>
    </location>
</feature>
<feature type="region of interest" description="Disordered" evidence="1">
    <location>
        <begin position="362"/>
        <end position="392"/>
    </location>
</feature>
<feature type="compositionally biased region" description="Basic and acidic residues" evidence="1">
    <location>
        <begin position="51"/>
        <end position="60"/>
    </location>
</feature>
<name>A0A022VQU9_TRIRU</name>
<sequence>MAANDSTNNAEGTNAATGPAAPAAPAVPAVPAGPSTRFYSKHAQNKGQYGRRWDSSESKLEISGPPGALNSFSGPRPAAPAAPPAASRPNPAAPPFTPAPRKWGPSPAAGASGSSSAGADTGKDYKRKNRKFKPKKERKDGTPTNTPVSDAPDGLKDTTNRRPQRRNMPGTRNPGMRRRNEEGGRSATPGANQDEPTVVEAPANDKTPAVPAQEDNAVKEQPVGTEEPKAMTPPKEEDAKPVEVNQASDAPVPKDVEVSPPKDAEDTPKPASEPAEEKAEAVPSLIKWSPIFPPGGPRPTPALNDGASGDQPKRTNYVDANGNYHAPNGTIMSAELLKLFATGKIRNSLGDKVYFMPSFIENHPPEGQQPYPLAGTPSRIFYDPRDFKKASQ</sequence>
<protein>
    <submittedName>
        <fullName evidence="2">Uncharacterized protein</fullName>
    </submittedName>
</protein>
<dbReference type="EMBL" id="KK207935">
    <property type="protein sequence ID" value="EZF48098.1"/>
    <property type="molecule type" value="Genomic_DNA"/>
</dbReference>
<reference evidence="2" key="1">
    <citation type="submission" date="2014-02" db="EMBL/GenBank/DDBJ databases">
        <title>The Genome Sequence of Trichophyton rubrum (morphotype fischeri) CBS 288.86.</title>
        <authorList>
            <consortium name="The Broad Institute Genomics Platform"/>
            <person name="Cuomo C.A."/>
            <person name="White T.C."/>
            <person name="Graser Y."/>
            <person name="Martinez-Rossi N."/>
            <person name="Heitman J."/>
            <person name="Young S.K."/>
            <person name="Zeng Q."/>
            <person name="Gargeya S."/>
            <person name="Abouelleil A."/>
            <person name="Alvarado L."/>
            <person name="Chapman S.B."/>
            <person name="Gainer-Dewar J."/>
            <person name="Goldberg J."/>
            <person name="Griggs A."/>
            <person name="Gujja S."/>
            <person name="Hansen M."/>
            <person name="Howarth C."/>
            <person name="Imamovic A."/>
            <person name="Larimer J."/>
            <person name="Martinez D."/>
            <person name="Murphy C."/>
            <person name="Pearson M.D."/>
            <person name="Persinoti G."/>
            <person name="Poon T."/>
            <person name="Priest M."/>
            <person name="Roberts A.D."/>
            <person name="Saif S."/>
            <person name="Shea T.D."/>
            <person name="Sykes S.N."/>
            <person name="Wortman J."/>
            <person name="Nusbaum C."/>
            <person name="Birren B."/>
        </authorList>
    </citation>
    <scope>NUCLEOTIDE SEQUENCE [LARGE SCALE GENOMIC DNA]</scope>
    <source>
        <strain evidence="2">CBS 288.86</strain>
    </source>
</reference>
<proteinExistence type="predicted"/>
<feature type="compositionally biased region" description="Basic and acidic residues" evidence="1">
    <location>
        <begin position="226"/>
        <end position="241"/>
    </location>
</feature>
<evidence type="ECO:0000313" key="2">
    <source>
        <dbReference type="EMBL" id="EZF48098.1"/>
    </source>
</evidence>
<dbReference type="AlphaFoldDB" id="A0A022VQU9"/>
<accession>A0A022VQU9</accession>
<feature type="compositionally biased region" description="Pro residues" evidence="1">
    <location>
        <begin position="291"/>
        <end position="300"/>
    </location>
</feature>
<feature type="region of interest" description="Disordered" evidence="1">
    <location>
        <begin position="1"/>
        <end position="321"/>
    </location>
</feature>
<dbReference type="Proteomes" id="UP000023758">
    <property type="component" value="Unassembled WGS sequence"/>
</dbReference>
<gene>
    <name evidence="2" type="ORF">H103_08198</name>
</gene>
<evidence type="ECO:0000256" key="1">
    <source>
        <dbReference type="SAM" id="MobiDB-lite"/>
    </source>
</evidence>
<organism evidence="2">
    <name type="scientific">Trichophyton rubrum CBS 288.86</name>
    <dbReference type="NCBI Taxonomy" id="1215330"/>
    <lineage>
        <taxon>Eukaryota</taxon>
        <taxon>Fungi</taxon>
        <taxon>Dikarya</taxon>
        <taxon>Ascomycota</taxon>
        <taxon>Pezizomycotina</taxon>
        <taxon>Eurotiomycetes</taxon>
        <taxon>Eurotiomycetidae</taxon>
        <taxon>Onygenales</taxon>
        <taxon>Arthrodermataceae</taxon>
        <taxon>Trichophyton</taxon>
    </lineage>
</organism>